<dbReference type="Proteomes" id="UP000366945">
    <property type="component" value="Unassembled WGS sequence"/>
</dbReference>
<dbReference type="RefSeq" id="WP_150677514.1">
    <property type="nucleotide sequence ID" value="NZ_CABPSK010000001.1"/>
</dbReference>
<dbReference type="EMBL" id="CABPSK010000001">
    <property type="protein sequence ID" value="VVD59526.1"/>
    <property type="molecule type" value="Genomic_DNA"/>
</dbReference>
<evidence type="ECO:0000256" key="1">
    <source>
        <dbReference type="ARBA" id="ARBA00022729"/>
    </source>
</evidence>
<feature type="signal peptide" evidence="5">
    <location>
        <begin position="1"/>
        <end position="33"/>
    </location>
</feature>
<accession>A0A5E4R857</accession>
<evidence type="ECO:0000256" key="2">
    <source>
        <dbReference type="ARBA" id="ARBA00023136"/>
    </source>
</evidence>
<keyword evidence="8" id="KW-1185">Reference proteome</keyword>
<evidence type="ECO:0000256" key="3">
    <source>
        <dbReference type="ARBA" id="ARBA00023139"/>
    </source>
</evidence>
<proteinExistence type="predicted"/>
<keyword evidence="1 5" id="KW-0732">Signal</keyword>
<gene>
    <name evidence="7" type="ORF">PPN31114_00022</name>
</gene>
<evidence type="ECO:0000313" key="8">
    <source>
        <dbReference type="Proteomes" id="UP000366945"/>
    </source>
</evidence>
<dbReference type="AlphaFoldDB" id="A0A5E4R857"/>
<organism evidence="7 8">
    <name type="scientific">Pandoraea pneumonica</name>
    <dbReference type="NCBI Taxonomy" id="2508299"/>
    <lineage>
        <taxon>Bacteria</taxon>
        <taxon>Pseudomonadati</taxon>
        <taxon>Pseudomonadota</taxon>
        <taxon>Betaproteobacteria</taxon>
        <taxon>Burkholderiales</taxon>
        <taxon>Burkholderiaceae</taxon>
        <taxon>Pandoraea</taxon>
    </lineage>
</organism>
<dbReference type="InterPro" id="IPR036328">
    <property type="entry name" value="MliC_sf"/>
</dbReference>
<evidence type="ECO:0000256" key="5">
    <source>
        <dbReference type="SAM" id="SignalP"/>
    </source>
</evidence>
<protein>
    <recommendedName>
        <fullName evidence="6">C-type lysozyme inhibitor domain-containing protein</fullName>
    </recommendedName>
</protein>
<dbReference type="GeneID" id="300402106"/>
<dbReference type="Pfam" id="PF09864">
    <property type="entry name" value="MliC"/>
    <property type="match status" value="1"/>
</dbReference>
<dbReference type="Gene3D" id="2.40.128.200">
    <property type="match status" value="1"/>
</dbReference>
<dbReference type="OrthoDB" id="8550040at2"/>
<evidence type="ECO:0000259" key="6">
    <source>
        <dbReference type="Pfam" id="PF09864"/>
    </source>
</evidence>
<keyword evidence="4" id="KW-0449">Lipoprotein</keyword>
<reference evidence="7 8" key="1">
    <citation type="submission" date="2019-08" db="EMBL/GenBank/DDBJ databases">
        <authorList>
            <person name="Peeters C."/>
        </authorList>
    </citation>
    <scope>NUCLEOTIDE SEQUENCE [LARGE SCALE GENOMIC DNA]</scope>
    <source>
        <strain evidence="7 8">LMG 31114</strain>
    </source>
</reference>
<evidence type="ECO:0000256" key="4">
    <source>
        <dbReference type="ARBA" id="ARBA00023288"/>
    </source>
</evidence>
<feature type="domain" description="C-type lysozyme inhibitor" evidence="6">
    <location>
        <begin position="38"/>
        <end position="102"/>
    </location>
</feature>
<name>A0A5E4R857_9BURK</name>
<keyword evidence="3" id="KW-0564">Palmitate</keyword>
<dbReference type="InterPro" id="IPR018660">
    <property type="entry name" value="MliC"/>
</dbReference>
<feature type="chain" id="PRO_5022711508" description="C-type lysozyme inhibitor domain-containing protein" evidence="5">
    <location>
        <begin position="34"/>
        <end position="111"/>
    </location>
</feature>
<sequence>MLRISSTSRFSTFSLGTAALTGALLLASVGAQAKTVSYLCENGHVAVVVYDDQNLGGDVTLYWMGKREVLKPTRAASGEKHVGRTLIWWSKGPEGTLYRAKGEQPITQCKE</sequence>
<keyword evidence="2" id="KW-0472">Membrane</keyword>
<dbReference type="SUPFAM" id="SSF141488">
    <property type="entry name" value="YdhA-like"/>
    <property type="match status" value="1"/>
</dbReference>
<evidence type="ECO:0000313" key="7">
    <source>
        <dbReference type="EMBL" id="VVD59526.1"/>
    </source>
</evidence>